<dbReference type="GO" id="GO:0006979">
    <property type="term" value="P:response to oxidative stress"/>
    <property type="evidence" value="ECO:0007669"/>
    <property type="project" value="TreeGrafter"/>
</dbReference>
<dbReference type="PANTHER" id="PTHR10681:SF128">
    <property type="entry name" value="THIOREDOXIN-DEPENDENT PEROXIDE REDUCTASE, MITOCHONDRIAL"/>
    <property type="match status" value="1"/>
</dbReference>
<dbReference type="Gene3D" id="3.30.1020.10">
    <property type="entry name" value="Antioxidant, Horf6, Chain A, domain2"/>
    <property type="match status" value="1"/>
</dbReference>
<dbReference type="InterPro" id="IPR013766">
    <property type="entry name" value="Thioredoxin_domain"/>
</dbReference>
<organism evidence="5 6">
    <name type="scientific">Hyaloscypha variabilis (strain UAMH 11265 / GT02V1 / F)</name>
    <name type="common">Meliniomyces variabilis</name>
    <dbReference type="NCBI Taxonomy" id="1149755"/>
    <lineage>
        <taxon>Eukaryota</taxon>
        <taxon>Fungi</taxon>
        <taxon>Dikarya</taxon>
        <taxon>Ascomycota</taxon>
        <taxon>Pezizomycotina</taxon>
        <taxon>Leotiomycetes</taxon>
        <taxon>Helotiales</taxon>
        <taxon>Hyaloscyphaceae</taxon>
        <taxon>Hyaloscypha</taxon>
        <taxon>Hyaloscypha variabilis</taxon>
    </lineage>
</organism>
<dbReference type="Gene3D" id="3.40.30.10">
    <property type="entry name" value="Glutaredoxin"/>
    <property type="match status" value="1"/>
</dbReference>
<evidence type="ECO:0000259" key="4">
    <source>
        <dbReference type="PROSITE" id="PS51352"/>
    </source>
</evidence>
<dbReference type="AlphaFoldDB" id="A0A2J6QTN1"/>
<evidence type="ECO:0000256" key="3">
    <source>
        <dbReference type="SAM" id="MobiDB-lite"/>
    </source>
</evidence>
<dbReference type="Pfam" id="PF00578">
    <property type="entry name" value="AhpC-TSA"/>
    <property type="match status" value="1"/>
</dbReference>
<dbReference type="PANTHER" id="PTHR10681">
    <property type="entry name" value="THIOREDOXIN PEROXIDASE"/>
    <property type="match status" value="1"/>
</dbReference>
<dbReference type="Proteomes" id="UP000235786">
    <property type="component" value="Unassembled WGS sequence"/>
</dbReference>
<dbReference type="PROSITE" id="PS51352">
    <property type="entry name" value="THIOREDOXIN_2"/>
    <property type="match status" value="1"/>
</dbReference>
<dbReference type="GO" id="GO:0042744">
    <property type="term" value="P:hydrogen peroxide catabolic process"/>
    <property type="evidence" value="ECO:0007669"/>
    <property type="project" value="TreeGrafter"/>
</dbReference>
<dbReference type="InterPro" id="IPR000866">
    <property type="entry name" value="AhpC/TSA"/>
</dbReference>
<evidence type="ECO:0000256" key="1">
    <source>
        <dbReference type="ARBA" id="ARBA00009796"/>
    </source>
</evidence>
<evidence type="ECO:0000313" key="5">
    <source>
        <dbReference type="EMBL" id="PMD29611.1"/>
    </source>
</evidence>
<feature type="region of interest" description="Disordered" evidence="3">
    <location>
        <begin position="251"/>
        <end position="295"/>
    </location>
</feature>
<feature type="domain" description="Thioredoxin" evidence="4">
    <location>
        <begin position="13"/>
        <end position="194"/>
    </location>
</feature>
<feature type="compositionally biased region" description="Polar residues" evidence="3">
    <location>
        <begin position="281"/>
        <end position="295"/>
    </location>
</feature>
<keyword evidence="2" id="KW-0560">Oxidoreductase</keyword>
<dbReference type="GO" id="GO:0045454">
    <property type="term" value="P:cell redox homeostasis"/>
    <property type="evidence" value="ECO:0007669"/>
    <property type="project" value="TreeGrafter"/>
</dbReference>
<reference evidence="5 6" key="1">
    <citation type="submission" date="2016-04" db="EMBL/GenBank/DDBJ databases">
        <title>A degradative enzymes factory behind the ericoid mycorrhizal symbiosis.</title>
        <authorList>
            <consortium name="DOE Joint Genome Institute"/>
            <person name="Martino E."/>
            <person name="Morin E."/>
            <person name="Grelet G."/>
            <person name="Kuo A."/>
            <person name="Kohler A."/>
            <person name="Daghino S."/>
            <person name="Barry K."/>
            <person name="Choi C."/>
            <person name="Cichocki N."/>
            <person name="Clum A."/>
            <person name="Copeland A."/>
            <person name="Hainaut M."/>
            <person name="Haridas S."/>
            <person name="Labutti K."/>
            <person name="Lindquist E."/>
            <person name="Lipzen A."/>
            <person name="Khouja H.-R."/>
            <person name="Murat C."/>
            <person name="Ohm R."/>
            <person name="Olson A."/>
            <person name="Spatafora J."/>
            <person name="Veneault-Fourrey C."/>
            <person name="Henrissat B."/>
            <person name="Grigoriev I."/>
            <person name="Martin F."/>
            <person name="Perotto S."/>
        </authorList>
    </citation>
    <scope>NUCLEOTIDE SEQUENCE [LARGE SCALE GENOMIC DNA]</scope>
    <source>
        <strain evidence="5 6">F</strain>
    </source>
</reference>
<dbReference type="GO" id="GO:0008379">
    <property type="term" value="F:thioredoxin peroxidase activity"/>
    <property type="evidence" value="ECO:0007669"/>
    <property type="project" value="TreeGrafter"/>
</dbReference>
<dbReference type="Pfam" id="PF10417">
    <property type="entry name" value="1-cysPrx_C"/>
    <property type="match status" value="1"/>
</dbReference>
<dbReference type="GO" id="GO:0033554">
    <property type="term" value="P:cellular response to stress"/>
    <property type="evidence" value="ECO:0007669"/>
    <property type="project" value="TreeGrafter"/>
</dbReference>
<dbReference type="InterPro" id="IPR050217">
    <property type="entry name" value="Peroxiredoxin"/>
</dbReference>
<gene>
    <name evidence="5" type="ORF">L207DRAFT_642359</name>
</gene>
<proteinExistence type="inferred from homology"/>
<comment type="similarity">
    <text evidence="1">Belongs to the peroxiredoxin family. AhpC/Prx1 subfamily.</text>
</comment>
<keyword evidence="6" id="KW-1185">Reference proteome</keyword>
<protein>
    <submittedName>
        <fullName evidence="5">Thioredoxin-like protein</fullName>
    </submittedName>
</protein>
<evidence type="ECO:0000313" key="6">
    <source>
        <dbReference type="Proteomes" id="UP000235786"/>
    </source>
</evidence>
<name>A0A2J6QTN1_HYAVF</name>
<dbReference type="InterPro" id="IPR019479">
    <property type="entry name" value="Peroxiredoxin_C"/>
</dbReference>
<dbReference type="STRING" id="1149755.A0A2J6QTN1"/>
<dbReference type="EMBL" id="KZ613973">
    <property type="protein sequence ID" value="PMD29611.1"/>
    <property type="molecule type" value="Genomic_DNA"/>
</dbReference>
<dbReference type="GO" id="GO:0005829">
    <property type="term" value="C:cytosol"/>
    <property type="evidence" value="ECO:0007669"/>
    <property type="project" value="TreeGrafter"/>
</dbReference>
<evidence type="ECO:0000256" key="2">
    <source>
        <dbReference type="ARBA" id="ARBA00023002"/>
    </source>
</evidence>
<dbReference type="InterPro" id="IPR036249">
    <property type="entry name" value="Thioredoxin-like_sf"/>
</dbReference>
<accession>A0A2J6QTN1</accession>
<dbReference type="SUPFAM" id="SSF52833">
    <property type="entry name" value="Thioredoxin-like"/>
    <property type="match status" value="1"/>
</dbReference>
<dbReference type="OrthoDB" id="2996783at2759"/>
<sequence>MDFRSQQSQELKNIFGSKAPPFKAASTFYRPELYNRPENEVDFYDYINKRWAVFFSHPCDFTPVCTTEIVEFAKKQAEFNKRDTRLIGLSIGEIGDHIEWVGDIHSNILNDTPFPINFPIVADEHGDIARKYDMIDKENTPTNEEVTACKQTLHIIRSVFIINPQKEIRAILTYPMETGRNIDEIIRMIDSLQARADHGHRIVTPANWQPGDPVLFRQDNAKRRAGRRSDIEEKHGLPYMQYRPLPKGLLRGHAEGSQQPNYPELHQTPIEPRPNLVLAGPSTSGTSGGLAQNGTSALETTSDYIRTLSSREVLRI</sequence>